<feature type="transmembrane region" description="Helical" evidence="1">
    <location>
        <begin position="27"/>
        <end position="48"/>
    </location>
</feature>
<organism evidence="2 3">
    <name type="scientific">Pseudomonas gessardii</name>
    <dbReference type="NCBI Taxonomy" id="78544"/>
    <lineage>
        <taxon>Bacteria</taxon>
        <taxon>Pseudomonadati</taxon>
        <taxon>Pseudomonadota</taxon>
        <taxon>Gammaproteobacteria</taxon>
        <taxon>Pseudomonadales</taxon>
        <taxon>Pseudomonadaceae</taxon>
        <taxon>Pseudomonas</taxon>
    </lineage>
</organism>
<keyword evidence="1" id="KW-0812">Transmembrane</keyword>
<gene>
    <name evidence="2" type="ORF">GIW56_22965</name>
</gene>
<keyword evidence="1" id="KW-0472">Membrane</keyword>
<keyword evidence="3" id="KW-1185">Reference proteome</keyword>
<dbReference type="EMBL" id="WKED01000055">
    <property type="protein sequence ID" value="MCF5109695.1"/>
    <property type="molecule type" value="Genomic_DNA"/>
</dbReference>
<protein>
    <submittedName>
        <fullName evidence="2">Uncharacterized protein</fullName>
    </submittedName>
</protein>
<keyword evidence="1" id="KW-1133">Transmembrane helix</keyword>
<evidence type="ECO:0000313" key="2">
    <source>
        <dbReference type="EMBL" id="MCF5109695.1"/>
    </source>
</evidence>
<evidence type="ECO:0000256" key="1">
    <source>
        <dbReference type="SAM" id="Phobius"/>
    </source>
</evidence>
<reference evidence="2 3" key="1">
    <citation type="submission" date="2019-11" db="EMBL/GenBank/DDBJ databases">
        <title>Epiphytic Pseudomonas syringae from cherry orchards.</title>
        <authorList>
            <person name="Hulin M.T."/>
        </authorList>
    </citation>
    <scope>NUCLEOTIDE SEQUENCE [LARGE SCALE GENOMIC DNA]</scope>
    <source>
        <strain evidence="2 3">PA-6-5B</strain>
    </source>
</reference>
<proteinExistence type="predicted"/>
<name>A0ABS9FBG2_9PSED</name>
<evidence type="ECO:0000313" key="3">
    <source>
        <dbReference type="Proteomes" id="UP000814003"/>
    </source>
</evidence>
<sequence>MDANKLQSLAELGAVEGAKMLPPAAAFTIYGVTLQTWALAIPVIYYLALLLDLVGRRWVAPLVKVLRERNRAAGSAADDAD</sequence>
<accession>A0ABS9FBG2</accession>
<dbReference type="Proteomes" id="UP000814003">
    <property type="component" value="Unassembled WGS sequence"/>
</dbReference>
<dbReference type="RefSeq" id="WP_236309800.1">
    <property type="nucleotide sequence ID" value="NZ_WKED01000055.1"/>
</dbReference>
<comment type="caution">
    <text evidence="2">The sequence shown here is derived from an EMBL/GenBank/DDBJ whole genome shotgun (WGS) entry which is preliminary data.</text>
</comment>